<dbReference type="InterPro" id="IPR011250">
    <property type="entry name" value="OMP/PagP_B-barrel"/>
</dbReference>
<evidence type="ECO:0000313" key="3">
    <source>
        <dbReference type="Proteomes" id="UP000032900"/>
    </source>
</evidence>
<evidence type="ECO:0000259" key="1">
    <source>
        <dbReference type="Pfam" id="PF19573"/>
    </source>
</evidence>
<evidence type="ECO:0000313" key="2">
    <source>
        <dbReference type="EMBL" id="GAO30933.1"/>
    </source>
</evidence>
<comment type="caution">
    <text evidence="2">The sequence shown here is derived from an EMBL/GenBank/DDBJ whole genome shotgun (WGS) entry which is preliminary data.</text>
</comment>
<dbReference type="EMBL" id="BAZW01000034">
    <property type="protein sequence ID" value="GAO30933.1"/>
    <property type="molecule type" value="Genomic_DNA"/>
</dbReference>
<reference evidence="2 3" key="1">
    <citation type="journal article" date="2015" name="Microbes Environ.">
        <title>Distribution and evolution of nitrogen fixation genes in the phylum bacteroidetes.</title>
        <authorList>
            <person name="Inoue J."/>
            <person name="Oshima K."/>
            <person name="Suda W."/>
            <person name="Sakamoto M."/>
            <person name="Iino T."/>
            <person name="Noda S."/>
            <person name="Hongoh Y."/>
            <person name="Hattori M."/>
            <person name="Ohkuma M."/>
        </authorList>
    </citation>
    <scope>NUCLEOTIDE SEQUENCE [LARGE SCALE GENOMIC DNA]</scope>
    <source>
        <strain evidence="2">JCM 15548</strain>
    </source>
</reference>
<dbReference type="AlphaFoldDB" id="A0A0E9M061"/>
<dbReference type="STRING" id="1236989.JCM15548_13255"/>
<dbReference type="Gene3D" id="2.40.160.20">
    <property type="match status" value="1"/>
</dbReference>
<dbReference type="Proteomes" id="UP000032900">
    <property type="component" value="Unassembled WGS sequence"/>
</dbReference>
<accession>A0A0E9M061</accession>
<organism evidence="2 3">
    <name type="scientific">Geofilum rubicundum JCM 15548</name>
    <dbReference type="NCBI Taxonomy" id="1236989"/>
    <lineage>
        <taxon>Bacteria</taxon>
        <taxon>Pseudomonadati</taxon>
        <taxon>Bacteroidota</taxon>
        <taxon>Bacteroidia</taxon>
        <taxon>Marinilabiliales</taxon>
        <taxon>Marinilabiliaceae</taxon>
        <taxon>Geofilum</taxon>
    </lineage>
</organism>
<feature type="domain" description="DUF6089" evidence="1">
    <location>
        <begin position="4"/>
        <end position="224"/>
    </location>
</feature>
<protein>
    <recommendedName>
        <fullName evidence="1">DUF6089 domain-containing protein</fullName>
    </recommendedName>
</protein>
<dbReference type="Pfam" id="PF19573">
    <property type="entry name" value="DUF6089"/>
    <property type="match status" value="1"/>
</dbReference>
<keyword evidence="3" id="KW-1185">Reference proteome</keyword>
<dbReference type="InterPro" id="IPR045743">
    <property type="entry name" value="DUF6089"/>
</dbReference>
<name>A0A0E9M061_9BACT</name>
<gene>
    <name evidence="2" type="ORF">JCM15548_13255</name>
</gene>
<proteinExistence type="predicted"/>
<sequence length="236" mass="26782">MIFLVFVAFLFSRPSAPAQTKLEGGPYVGVSWYNGDLNPGRQFYRIQPSFGAIIRYSVNDRISFRGGALLAGMSGVYPQKNVYLPVDSEEPYQFSREVLDLTAMLEVNFFSFDHPTNKESVFTPYFTLGAGSVFYKRYSEDNGNHNEKPTFVLSLPFGAGVKWKANDWLNLGAEWTLRKTFVDDLDVVGHDMSIDASNPLGFQKTTFSHNNDWYSVVAVYATFNLYSRRDKCRDGF</sequence>
<dbReference type="SUPFAM" id="SSF56925">
    <property type="entry name" value="OMPA-like"/>
    <property type="match status" value="1"/>
</dbReference>